<feature type="domain" description="C2H2-type" evidence="9">
    <location>
        <begin position="1776"/>
        <end position="1804"/>
    </location>
</feature>
<feature type="domain" description="C2H2-type" evidence="9">
    <location>
        <begin position="869"/>
        <end position="896"/>
    </location>
</feature>
<feature type="domain" description="C2H2-type" evidence="9">
    <location>
        <begin position="82"/>
        <end position="109"/>
    </location>
</feature>
<feature type="domain" description="C2H2-type" evidence="9">
    <location>
        <begin position="1168"/>
        <end position="1196"/>
    </location>
</feature>
<feature type="region of interest" description="Disordered" evidence="8">
    <location>
        <begin position="1"/>
        <end position="23"/>
    </location>
</feature>
<feature type="compositionally biased region" description="Basic and acidic residues" evidence="8">
    <location>
        <begin position="1593"/>
        <end position="1611"/>
    </location>
</feature>
<feature type="domain" description="C2H2-type" evidence="9">
    <location>
        <begin position="200"/>
        <end position="222"/>
    </location>
</feature>
<evidence type="ECO:0000256" key="5">
    <source>
        <dbReference type="ARBA" id="ARBA00022833"/>
    </source>
</evidence>
<dbReference type="Pfam" id="PF13912">
    <property type="entry name" value="zf-C2H2_6"/>
    <property type="match status" value="4"/>
</dbReference>
<feature type="domain" description="C2H2-type" evidence="9">
    <location>
        <begin position="1485"/>
        <end position="1513"/>
    </location>
</feature>
<feature type="domain" description="C2H2-type" evidence="9">
    <location>
        <begin position="256"/>
        <end position="284"/>
    </location>
</feature>
<dbReference type="SUPFAM" id="SSF57667">
    <property type="entry name" value="beta-beta-alpha zinc fingers"/>
    <property type="match status" value="22"/>
</dbReference>
<feature type="compositionally biased region" description="Low complexity" evidence="8">
    <location>
        <begin position="1"/>
        <end position="11"/>
    </location>
</feature>
<feature type="domain" description="C2H2-type" evidence="9">
    <location>
        <begin position="344"/>
        <end position="366"/>
    </location>
</feature>
<sequence length="2370" mass="277838">MTTTSSNTANSMLREDRNFTLGQHGPSTKAVLKLEGNQLEKLSKPKYTRSARAEARIITKKNATAILECWSLCPFRWKKNRFKCAYCEDNFTECSELRDHVRICSTQYTVKDIYGKFKEMPLINVDITEAICSYCSMPVTEVAEMRKHAIEHGFDIDLNHPDGVLPFSLDKQSWRCVICAEKFNNFLKLYEHMNVHYQHYICAICGKGYMTATRLRKHSEVHISGSFPCNECGRIFIMRASRDSHKATVHAKEPRYECPHCNMRFDGYYDRMKHMKNAHSEQEVSYKCSHCDLSFKTSGKRAIHVRSVHFPPKLDFSCNFCEWQFKTNYELKRHMVRHTGEKNFHCSICGKSFPRSRALTTHLKTHQDVNCKWKGSVYKQRVHRVPQLRSHPDLTELVPSDDIKMIMKLKENVSARQLRRRRRANNELPEESEKRISKTMMRRNALILLEFSTAWAFRWFHSAFYCAYCDVKFVDVPLLRSHVKTHHLHEIPTKRIFSKLTENNMVKVDIAELGCRLCSRLLNGIDSLKDHLLIHGKTLNVNYSDGVLPFKLDDEGYTCQICFDQFISFSKMNEHMNTHYQNYVCDSCGKAFVSKPRFRKHIQSHEKGNFPCGDCDEILETRAARMCHRMRVHRKGVRYACPRCPDVFTTYHSRARHLVERHGLQKKEYYCNACDKSFETSSKRASHVRLTHANAEKRHYWASKDDMKTKPPTTVVWKKKRRIVEDKKNAALIITHSNAVVFRFQRGKFMCAYCPEIFTTIIELRMHSKIHENDKMQIFEEKPSVRNHFPLRIDITDLACSICGQTTLKFDDFKKHLLEKHFKSMNPEYSDGVIPYNLTGKEYRCVHCDLLCESFMIIFAHMNDHYQHHVCPTCGKGFSNHHKLRGHLRIHESGQFHCPKCESIFLTRAAKNSHVSIAHGRKDRNRCPICNERFDSYYARVRHLDRVHGQKVEYKCNLCPAVFGCANLRYTHIQRVHLKKRRTVEPKVKWRPKRKFNDQRDNAAIILEYSNACPFRWKRGAFTCAYCPLSFGDFSGIRDHVIDHPNRVEAMRLARTFANLKVEITNLQCVLCLKPMDNLDALIDHLISIHNKSINKDLGLGTTPFLLSGKEYNCTLCDESFELFTKLNTHLNKHYPNSICFLCGKAFSTVHRLKAHLVIHESGETEQYKCTRCTEMFATKALRNSHVVSAHGKEYRYRCPYCNDCFKNYGDRGKHLKESHGKNIEYPCNLCSAVFAMCNQRTKHIQQVHIRHKTFSCDICPYKFVTAAQLRNHLVKHGRKTVTERPKETLIKQEVESDTENNRDLMTSARAGYERRAIFRNNIAIIMESCTAYPFKYRKGTYLCFFCKSTFLEPEKLREHNHIHHSEVKQLLKPRKYEPLKMDFATTICKMCDIEIEDYAMLKIHLTVEHSKIIDCTYGDSVLPYKLSKEEHNCQICGKTYEMFLSLHKHMNDHYEHFICEKCGKRFATSQRMINHARTHERGDFPCKRCSDTFPSYASLYAHNAKVHRSNKRYKCPICDEKFASYKHRLKHLNTIHGEKTAVFPCPSCPKVFDLCSRRTAHIRFQHLQERNHICSICGMKFFTNYELQEHSIKHGDDPSPDKNIAKENKGETSAQFAERTKNFTDDDIKARKRHAILLLESSNICPFRWMKNLYICFYCDQQFSDPIKLRRHNLEHSLLKSYQIKHAMSKLRKYELVKIDVTDVSCKLCEDQILDFNSLKWHLLEKHNKQLDPKSADGVLPFKVTTDDFQCVLCIEKYSEFKLLNQHMNVHFQNFICEQCGTGFVTPERLRTHAFSHETGSFPCDSCDKVFRSTNAKNEHFATVHMKVKRHRCPQCPETFRNYFQRNKHISSVHGVKLKEFKCTMCPKVFTLSGKLGVHVRTVHLKMKRHACEVCEWKFYSKSELKEHMIRHSGERKFQCSVCKKAYARKHTLREHMRIHENDRRFICATCGTSFVQKCSLKHHTKIHHSNSGQRSVSPIRDSKRRIVPLFQVSYDRSLCKPLGTLVNFSALKKTMTRRHTPSRSPSPVNISRSPSPFIERPELVEIIHQKAKKNPDIRQNALAVFEYSTVYPFVYGNNKFKCFVCSQPFLDLHLLKEHMRETHNFAPLKRLVNNRRENVLKVDVSDITCKICSAKPSDLVQLKHHLKEVHDKPINLDLQDNLIPFKLELDNGSYRCVICQEIFIKVRILVIHMSIHFNNYSCEVCGSAFMTLRLLKKHLEVHEAGNYPCDRCNKVFSTPYKRTLHIRGVHLKQFPRRCPICPERFNSNYKRTIHLQDVHNQSTRVHKCETCGRGFNLKYHLICHTRSVHLQERNQQCEVCQQRFCNKESLKRHMVIHTGEKNHKCEVCGMAFLRRKNLKDHLRLHDID</sequence>
<evidence type="ECO:0000256" key="8">
    <source>
        <dbReference type="SAM" id="MobiDB-lite"/>
    </source>
</evidence>
<gene>
    <name evidence="10" type="ORF">APLA_LOCUS17283</name>
</gene>
<feature type="domain" description="C2H2-type" evidence="9">
    <location>
        <begin position="2176"/>
        <end position="2203"/>
    </location>
</feature>
<dbReference type="InterPro" id="IPR013087">
    <property type="entry name" value="Znf_C2H2_type"/>
</dbReference>
<keyword evidence="6" id="KW-0539">Nucleus</keyword>
<protein>
    <recommendedName>
        <fullName evidence="9">C2H2-type domain-containing protein</fullName>
    </recommendedName>
</protein>
<dbReference type="GO" id="GO:0008270">
    <property type="term" value="F:zinc ion binding"/>
    <property type="evidence" value="ECO:0007669"/>
    <property type="project" value="UniProtKB-KW"/>
</dbReference>
<keyword evidence="2" id="KW-0479">Metal-binding</keyword>
<dbReference type="InterPro" id="IPR036236">
    <property type="entry name" value="Znf_C2H2_sf"/>
</dbReference>
<comment type="caution">
    <text evidence="10">The sequence shown here is derived from an EMBL/GenBank/DDBJ whole genome shotgun (WGS) entry which is preliminary data.</text>
</comment>
<evidence type="ECO:0000256" key="4">
    <source>
        <dbReference type="ARBA" id="ARBA00022771"/>
    </source>
</evidence>
<feature type="domain" description="C2H2-type" evidence="9">
    <location>
        <begin position="1803"/>
        <end position="1831"/>
    </location>
</feature>
<feature type="domain" description="C2H2-type" evidence="9">
    <location>
        <begin position="1573"/>
        <end position="1600"/>
    </location>
</feature>
<dbReference type="FunFam" id="3.30.160.60:FF:000624">
    <property type="entry name" value="zinc finger protein 697"/>
    <property type="match status" value="1"/>
</dbReference>
<feature type="domain" description="C2H2-type" evidence="9">
    <location>
        <begin position="1432"/>
        <end position="1454"/>
    </location>
</feature>
<evidence type="ECO:0000313" key="10">
    <source>
        <dbReference type="EMBL" id="CAB3261036.1"/>
    </source>
</evidence>
<feature type="domain" description="C2H2-type" evidence="9">
    <location>
        <begin position="749"/>
        <end position="776"/>
    </location>
</feature>
<reference evidence="10 11" key="1">
    <citation type="submission" date="2020-04" db="EMBL/GenBank/DDBJ databases">
        <authorList>
            <person name="Wallbank WR R."/>
            <person name="Pardo Diaz C."/>
            <person name="Kozak K."/>
            <person name="Martin S."/>
            <person name="Jiggins C."/>
            <person name="Moest M."/>
            <person name="Warren A I."/>
            <person name="Byers J.R.P. K."/>
            <person name="Montejo-Kovacevich G."/>
            <person name="Yen C E."/>
        </authorList>
    </citation>
    <scope>NUCLEOTIDE SEQUENCE [LARGE SCALE GENOMIC DNA]</scope>
</reference>
<keyword evidence="3" id="KW-0677">Repeat</keyword>
<feature type="domain" description="C2H2-type" evidence="9">
    <location>
        <begin position="1458"/>
        <end position="1480"/>
    </location>
</feature>
<feature type="domain" description="C2H2-type" evidence="9">
    <location>
        <begin position="1655"/>
        <end position="1682"/>
    </location>
</feature>
<feature type="domain" description="C2H2-type" evidence="9">
    <location>
        <begin position="1255"/>
        <end position="1282"/>
    </location>
</feature>
<keyword evidence="5" id="KW-0862">Zinc</keyword>
<feature type="domain" description="C2H2-type" evidence="9">
    <location>
        <begin position="1138"/>
        <end position="1165"/>
    </location>
</feature>
<dbReference type="PROSITE" id="PS50157">
    <property type="entry name" value="ZINC_FINGER_C2H2_2"/>
    <property type="match status" value="42"/>
</dbReference>
<feature type="domain" description="C2H2-type" evidence="9">
    <location>
        <begin position="2202"/>
        <end position="2229"/>
    </location>
</feature>
<name>A0A8S1BV38_ARCPL</name>
<feature type="domain" description="C2H2-type" evidence="9">
    <location>
        <begin position="2229"/>
        <end position="2257"/>
    </location>
</feature>
<dbReference type="PANTHER" id="PTHR24376:SF216">
    <property type="entry name" value="ZINC FINGER PROTEIN 420-LIKE"/>
    <property type="match status" value="1"/>
</dbReference>
<feature type="domain" description="C2H2-type" evidence="9">
    <location>
        <begin position="316"/>
        <end position="343"/>
    </location>
</feature>
<feature type="domain" description="C2H2-type" evidence="9">
    <location>
        <begin position="2345"/>
        <end position="2370"/>
    </location>
</feature>
<evidence type="ECO:0000256" key="7">
    <source>
        <dbReference type="PROSITE-ProRule" id="PRU00042"/>
    </source>
</evidence>
<feature type="domain" description="C2H2-type" evidence="9">
    <location>
        <begin position="286"/>
        <end position="314"/>
    </location>
</feature>
<feature type="domain" description="C2H2-type" evidence="9">
    <location>
        <begin position="1891"/>
        <end position="1918"/>
    </location>
</feature>
<dbReference type="FunFam" id="3.30.160.60:FF:000110">
    <property type="entry name" value="Zinc finger protein-like"/>
    <property type="match status" value="2"/>
</dbReference>
<proteinExistence type="predicted"/>
<dbReference type="GO" id="GO:0000978">
    <property type="term" value="F:RNA polymerase II cis-regulatory region sequence-specific DNA binding"/>
    <property type="evidence" value="ECO:0007669"/>
    <property type="project" value="TreeGrafter"/>
</dbReference>
<dbReference type="Proteomes" id="UP000494256">
    <property type="component" value="Unassembled WGS sequence"/>
</dbReference>
<feature type="domain" description="C2H2-type" evidence="9">
    <location>
        <begin position="1947"/>
        <end position="1974"/>
    </location>
</feature>
<dbReference type="SMART" id="SM00355">
    <property type="entry name" value="ZnF_C2H2"/>
    <property type="match status" value="58"/>
</dbReference>
<accession>A0A8S1BV38</accession>
<feature type="domain" description="C2H2-type" evidence="9">
    <location>
        <begin position="174"/>
        <end position="196"/>
    </location>
</feature>
<feature type="domain" description="C2H2-type" evidence="9">
    <location>
        <begin position="557"/>
        <end position="579"/>
    </location>
</feature>
<dbReference type="PROSITE" id="PS00028">
    <property type="entry name" value="ZINC_FINGER_C2H2_1"/>
    <property type="match status" value="44"/>
</dbReference>
<evidence type="ECO:0000256" key="3">
    <source>
        <dbReference type="ARBA" id="ARBA00022737"/>
    </source>
</evidence>
<feature type="domain" description="C2H2-type" evidence="9">
    <location>
        <begin position="1919"/>
        <end position="1946"/>
    </location>
</feature>
<dbReference type="Pfam" id="PF00096">
    <property type="entry name" value="zf-C2H2"/>
    <property type="match status" value="11"/>
</dbReference>
<organism evidence="10 11">
    <name type="scientific">Arctia plantaginis</name>
    <name type="common">Wood tiger moth</name>
    <name type="synonym">Phalaena plantaginis</name>
    <dbReference type="NCBI Taxonomy" id="874455"/>
    <lineage>
        <taxon>Eukaryota</taxon>
        <taxon>Metazoa</taxon>
        <taxon>Ecdysozoa</taxon>
        <taxon>Arthropoda</taxon>
        <taxon>Hexapoda</taxon>
        <taxon>Insecta</taxon>
        <taxon>Pterygota</taxon>
        <taxon>Neoptera</taxon>
        <taxon>Endopterygota</taxon>
        <taxon>Lepidoptera</taxon>
        <taxon>Glossata</taxon>
        <taxon>Ditrysia</taxon>
        <taxon>Noctuoidea</taxon>
        <taxon>Erebidae</taxon>
        <taxon>Arctiinae</taxon>
        <taxon>Arctia</taxon>
    </lineage>
</organism>
<feature type="domain" description="C2H2-type" evidence="9">
    <location>
        <begin position="2288"/>
        <end position="2316"/>
    </location>
</feature>
<evidence type="ECO:0000256" key="1">
    <source>
        <dbReference type="ARBA" id="ARBA00004123"/>
    </source>
</evidence>
<feature type="domain" description="C2H2-type" evidence="9">
    <location>
        <begin position="227"/>
        <end position="255"/>
    </location>
</feature>
<dbReference type="PANTHER" id="PTHR24376">
    <property type="entry name" value="ZINC FINGER PROTEIN"/>
    <property type="match status" value="1"/>
</dbReference>
<feature type="domain" description="C2H2-type" evidence="9">
    <location>
        <begin position="1342"/>
        <end position="1369"/>
    </location>
</feature>
<feature type="domain" description="C2H2-type" evidence="9">
    <location>
        <begin position="2082"/>
        <end position="2105"/>
    </location>
</feature>
<feature type="domain" description="C2H2-type" evidence="9">
    <location>
        <begin position="954"/>
        <end position="982"/>
    </location>
</feature>
<feature type="domain" description="C2H2-type" evidence="9">
    <location>
        <begin position="464"/>
        <end position="492"/>
    </location>
</feature>
<feature type="domain" description="C2H2-type" evidence="9">
    <location>
        <begin position="2317"/>
        <end position="2344"/>
    </location>
</feature>
<feature type="domain" description="C2H2-type" evidence="9">
    <location>
        <begin position="1514"/>
        <end position="1542"/>
    </location>
</feature>
<comment type="subcellular location">
    <subcellularLocation>
        <location evidence="1">Nucleus</location>
    </subcellularLocation>
</comment>
<evidence type="ECO:0000256" key="6">
    <source>
        <dbReference type="ARBA" id="ARBA00023242"/>
    </source>
</evidence>
<dbReference type="EMBL" id="CADEBD010000959">
    <property type="protein sequence ID" value="CAB3261036.1"/>
    <property type="molecule type" value="Genomic_DNA"/>
</dbReference>
<feature type="domain" description="C2H2-type" evidence="9">
    <location>
        <begin position="1862"/>
        <end position="1890"/>
    </location>
</feature>
<feature type="domain" description="C2H2-type" evidence="9">
    <location>
        <begin position="1112"/>
        <end position="1134"/>
    </location>
</feature>
<keyword evidence="4 7" id="KW-0863">Zinc-finger</keyword>
<dbReference type="OrthoDB" id="6141102at2759"/>
<evidence type="ECO:0000313" key="11">
    <source>
        <dbReference type="Proteomes" id="UP000494256"/>
    </source>
</evidence>
<feature type="domain" description="C2H2-type" evidence="9">
    <location>
        <begin position="583"/>
        <end position="605"/>
    </location>
</feature>
<feature type="domain" description="C2H2-type" evidence="9">
    <location>
        <begin position="1544"/>
        <end position="1572"/>
    </location>
</feature>
<dbReference type="GO" id="GO:0001228">
    <property type="term" value="F:DNA-binding transcription activator activity, RNA polymerase II-specific"/>
    <property type="evidence" value="ECO:0007669"/>
    <property type="project" value="TreeGrafter"/>
</dbReference>
<evidence type="ECO:0000259" key="9">
    <source>
        <dbReference type="PROSITE" id="PS50157"/>
    </source>
</evidence>
<feature type="domain" description="C2H2-type" evidence="9">
    <location>
        <begin position="669"/>
        <end position="697"/>
    </location>
</feature>
<feature type="domain" description="C2H2-type" evidence="9">
    <location>
        <begin position="639"/>
        <end position="667"/>
    </location>
</feature>
<evidence type="ECO:0000256" key="2">
    <source>
        <dbReference type="ARBA" id="ARBA00022723"/>
    </source>
</evidence>
<dbReference type="Gene3D" id="3.30.160.60">
    <property type="entry name" value="Classic Zinc Finger"/>
    <property type="match status" value="27"/>
</dbReference>
<dbReference type="GO" id="GO:0005634">
    <property type="term" value="C:nucleus"/>
    <property type="evidence" value="ECO:0007669"/>
    <property type="project" value="UniProtKB-SubCell"/>
</dbReference>
<feature type="domain" description="C2H2-type" evidence="9">
    <location>
        <begin position="1226"/>
        <end position="1254"/>
    </location>
</feature>
<feature type="region of interest" description="Disordered" evidence="8">
    <location>
        <begin position="1593"/>
        <end position="1615"/>
    </location>
</feature>